<dbReference type="CDD" id="cd11304">
    <property type="entry name" value="Cadherin_repeat"/>
    <property type="match status" value="31"/>
</dbReference>
<dbReference type="FunFam" id="2.60.40.60:FF:000021">
    <property type="entry name" value="FAT atypical cadherin 1"/>
    <property type="match status" value="2"/>
</dbReference>
<feature type="domain" description="Cadherin" evidence="19">
    <location>
        <begin position="1725"/>
        <end position="1822"/>
    </location>
</feature>
<dbReference type="Pfam" id="PF02210">
    <property type="entry name" value="Laminin_G_2"/>
    <property type="match status" value="1"/>
</dbReference>
<feature type="domain" description="Cadherin" evidence="19">
    <location>
        <begin position="934"/>
        <end position="1040"/>
    </location>
</feature>
<feature type="domain" description="Cadherin" evidence="19">
    <location>
        <begin position="3400"/>
        <end position="3517"/>
    </location>
</feature>
<feature type="domain" description="Cadherin" evidence="19">
    <location>
        <begin position="376"/>
        <end position="471"/>
    </location>
</feature>
<keyword evidence="4 16" id="KW-0732">Signal</keyword>
<organism evidence="20 21">
    <name type="scientific">Electrophorus voltai</name>
    <dbReference type="NCBI Taxonomy" id="2609070"/>
    <lineage>
        <taxon>Eukaryota</taxon>
        <taxon>Metazoa</taxon>
        <taxon>Chordata</taxon>
        <taxon>Craniata</taxon>
        <taxon>Vertebrata</taxon>
        <taxon>Euteleostomi</taxon>
        <taxon>Actinopterygii</taxon>
        <taxon>Neopterygii</taxon>
        <taxon>Teleostei</taxon>
        <taxon>Ostariophysi</taxon>
        <taxon>Gymnotiformes</taxon>
        <taxon>Gymnotoidei</taxon>
        <taxon>Gymnotidae</taxon>
        <taxon>Electrophorus</taxon>
    </lineage>
</organism>
<feature type="domain" description="Cadherin" evidence="19">
    <location>
        <begin position="2654"/>
        <end position="2761"/>
    </location>
</feature>
<feature type="domain" description="Cadherin" evidence="19">
    <location>
        <begin position="1953"/>
        <end position="2035"/>
    </location>
</feature>
<dbReference type="GO" id="GO:0009653">
    <property type="term" value="P:anatomical structure morphogenesis"/>
    <property type="evidence" value="ECO:0007669"/>
    <property type="project" value="UniProtKB-ARBA"/>
</dbReference>
<evidence type="ECO:0000259" key="19">
    <source>
        <dbReference type="PROSITE" id="PS50268"/>
    </source>
</evidence>
<evidence type="ECO:0000256" key="14">
    <source>
        <dbReference type="SAM" id="MobiDB-lite"/>
    </source>
</evidence>
<dbReference type="Gene3D" id="2.60.120.200">
    <property type="match status" value="1"/>
</dbReference>
<feature type="chain" id="PRO_5042179796" description="FAT atypical cadherin 3a" evidence="16">
    <location>
        <begin position="32"/>
        <end position="4755"/>
    </location>
</feature>
<accession>A0AAD8ZMZ2</accession>
<feature type="domain" description="EGF-like" evidence="18">
    <location>
        <begin position="4144"/>
        <end position="4178"/>
    </location>
</feature>
<evidence type="ECO:0008006" key="22">
    <source>
        <dbReference type="Google" id="ProtNLM"/>
    </source>
</evidence>
<feature type="region of interest" description="Disordered" evidence="14">
    <location>
        <begin position="4411"/>
        <end position="4502"/>
    </location>
</feature>
<evidence type="ECO:0000259" key="18">
    <source>
        <dbReference type="PROSITE" id="PS50026"/>
    </source>
</evidence>
<feature type="domain" description="Cadherin" evidence="19">
    <location>
        <begin position="829"/>
        <end position="933"/>
    </location>
</feature>
<feature type="domain" description="Cadherin" evidence="19">
    <location>
        <begin position="2868"/>
        <end position="2981"/>
    </location>
</feature>
<evidence type="ECO:0000256" key="6">
    <source>
        <dbReference type="ARBA" id="ARBA00022837"/>
    </source>
</evidence>
<evidence type="ECO:0000256" key="16">
    <source>
        <dbReference type="SAM" id="SignalP"/>
    </source>
</evidence>
<dbReference type="Pfam" id="PF00028">
    <property type="entry name" value="Cadherin"/>
    <property type="match status" value="26"/>
</dbReference>
<dbReference type="FunFam" id="2.60.40.60:FF:000015">
    <property type="entry name" value="FAT atypical cadherin 1"/>
    <property type="match status" value="2"/>
</dbReference>
<feature type="domain" description="Cadherin" evidence="19">
    <location>
        <begin position="2036"/>
        <end position="2137"/>
    </location>
</feature>
<dbReference type="GO" id="GO:0005509">
    <property type="term" value="F:calcium ion binding"/>
    <property type="evidence" value="ECO:0007669"/>
    <property type="project" value="UniProtKB-UniRule"/>
</dbReference>
<dbReference type="InterPro" id="IPR001791">
    <property type="entry name" value="Laminin_G"/>
</dbReference>
<dbReference type="GO" id="GO:0007156">
    <property type="term" value="P:homophilic cell adhesion via plasma membrane adhesion molecules"/>
    <property type="evidence" value="ECO:0007669"/>
    <property type="project" value="InterPro"/>
</dbReference>
<keyword evidence="5" id="KW-0677">Repeat</keyword>
<dbReference type="SMART" id="SM00179">
    <property type="entry name" value="EGF_CA"/>
    <property type="match status" value="3"/>
</dbReference>
<dbReference type="FunFam" id="2.60.40.60:FF:000071">
    <property type="entry name" value="FAT atypical cadherin 1"/>
    <property type="match status" value="1"/>
</dbReference>
<feature type="domain" description="Cadherin" evidence="19">
    <location>
        <begin position="3295"/>
        <end position="3399"/>
    </location>
</feature>
<evidence type="ECO:0000256" key="9">
    <source>
        <dbReference type="ARBA" id="ARBA00023136"/>
    </source>
</evidence>
<dbReference type="SUPFAM" id="SSF49313">
    <property type="entry name" value="Cadherin-like"/>
    <property type="match status" value="34"/>
</dbReference>
<dbReference type="PROSITE" id="PS01186">
    <property type="entry name" value="EGF_2"/>
    <property type="match status" value="1"/>
</dbReference>
<evidence type="ECO:0000256" key="10">
    <source>
        <dbReference type="ARBA" id="ARBA00023157"/>
    </source>
</evidence>
<feature type="domain" description="Cadherin" evidence="19">
    <location>
        <begin position="44"/>
        <end position="158"/>
    </location>
</feature>
<dbReference type="InterPro" id="IPR002126">
    <property type="entry name" value="Cadherin-like_dom"/>
</dbReference>
<evidence type="ECO:0000256" key="2">
    <source>
        <dbReference type="ARBA" id="ARBA00022536"/>
    </source>
</evidence>
<dbReference type="InterPro" id="IPR001881">
    <property type="entry name" value="EGF-like_Ca-bd_dom"/>
</dbReference>
<evidence type="ECO:0000256" key="15">
    <source>
        <dbReference type="SAM" id="Phobius"/>
    </source>
</evidence>
<keyword evidence="6 12" id="KW-0106">Calcium</keyword>
<dbReference type="CDD" id="cd00110">
    <property type="entry name" value="LamG"/>
    <property type="match status" value="1"/>
</dbReference>
<feature type="domain" description="Cadherin" evidence="19">
    <location>
        <begin position="724"/>
        <end position="828"/>
    </location>
</feature>
<dbReference type="FunFam" id="2.60.40.60:FF:000080">
    <property type="entry name" value="FAT atypical cadherin 1"/>
    <property type="match status" value="1"/>
</dbReference>
<feature type="domain" description="Cadherin" evidence="19">
    <location>
        <begin position="586"/>
        <end position="678"/>
    </location>
</feature>
<evidence type="ECO:0000256" key="7">
    <source>
        <dbReference type="ARBA" id="ARBA00022889"/>
    </source>
</evidence>
<dbReference type="Gene3D" id="2.10.25.10">
    <property type="entry name" value="Laminin"/>
    <property type="match status" value="2"/>
</dbReference>
<feature type="domain" description="Cadherin" evidence="19">
    <location>
        <begin position="3087"/>
        <end position="3188"/>
    </location>
</feature>
<dbReference type="FunFam" id="2.60.40.60:FF:000066">
    <property type="entry name" value="FAT atypical cadherin 1"/>
    <property type="match status" value="1"/>
</dbReference>
<evidence type="ECO:0000256" key="5">
    <source>
        <dbReference type="ARBA" id="ARBA00022737"/>
    </source>
</evidence>
<dbReference type="EMBL" id="JAROKS010000010">
    <property type="protein sequence ID" value="KAK1800405.1"/>
    <property type="molecule type" value="Genomic_DNA"/>
</dbReference>
<evidence type="ECO:0000259" key="17">
    <source>
        <dbReference type="PROSITE" id="PS50025"/>
    </source>
</evidence>
<comment type="caution">
    <text evidence="13">Lacks conserved residue(s) required for the propagation of feature annotation.</text>
</comment>
<feature type="domain" description="Cadherin" evidence="19">
    <location>
        <begin position="1620"/>
        <end position="1724"/>
    </location>
</feature>
<feature type="domain" description="EGF-like" evidence="18">
    <location>
        <begin position="4180"/>
        <end position="4216"/>
    </location>
</feature>
<dbReference type="PANTHER" id="PTHR24026:SF49">
    <property type="entry name" value="PROTOCADHERIN FAT 3"/>
    <property type="match status" value="1"/>
</dbReference>
<protein>
    <recommendedName>
        <fullName evidence="22">FAT atypical cadherin 3a</fullName>
    </recommendedName>
</protein>
<dbReference type="FunFam" id="2.60.40.60:FF:000041">
    <property type="entry name" value="FAT atypical cadherin 1"/>
    <property type="match status" value="1"/>
</dbReference>
<evidence type="ECO:0000256" key="8">
    <source>
        <dbReference type="ARBA" id="ARBA00022989"/>
    </source>
</evidence>
<keyword evidence="2 13" id="KW-0245">EGF-like domain</keyword>
<dbReference type="FunFam" id="2.60.40.60:FF:000051">
    <property type="entry name" value="FAT atypical cadherin 1"/>
    <property type="match status" value="1"/>
</dbReference>
<gene>
    <name evidence="20" type="ORF">P4O66_005640</name>
</gene>
<name>A0AAD8ZMZ2_9TELE</name>
<feature type="domain" description="Laminin G" evidence="17">
    <location>
        <begin position="3912"/>
        <end position="4092"/>
    </location>
</feature>
<dbReference type="GO" id="GO:0005886">
    <property type="term" value="C:plasma membrane"/>
    <property type="evidence" value="ECO:0007669"/>
    <property type="project" value="InterPro"/>
</dbReference>
<proteinExistence type="predicted"/>
<feature type="non-terminal residue" evidence="20">
    <location>
        <position position="4755"/>
    </location>
</feature>
<feature type="domain" description="Cadherin" evidence="19">
    <location>
        <begin position="2982"/>
        <end position="3086"/>
    </location>
</feature>
<comment type="subcellular location">
    <subcellularLocation>
        <location evidence="1">Membrane</location>
        <topology evidence="1">Single-pass type I membrane protein</topology>
    </subcellularLocation>
</comment>
<evidence type="ECO:0000256" key="4">
    <source>
        <dbReference type="ARBA" id="ARBA00022729"/>
    </source>
</evidence>
<sequence>MAINRFPGISMEAHLLSFSLLFLHLLNCCWGQRQVPGPSLFQFTSSNYNATIYENSPVRSYVRSKNKMGITLTQSISWNIRFSIDSGNDKGLFQAEEFVLGDFCFLRIHTNSGDSATLNREAQDNYTLSVKAVTEDGLEASATVHVQIMDMNDLRPLFSPTSYTIVVPESTPLGTSVAQVTATDADIGSNGEFYYFFREAVEWFAVHPTSGVISLTDKLNADQNKRFDLQVLAVDRGKKVYGNNDVSSTAKVMITITRVNEYSPTLNVVALIPSLSDKDPVYAVVTVADLDEGLNGEIEWVAIVSGDPLEQFLLDRAPFINEYMLKTSEPIDWNEFPYGWNLTFQAKDRGIPPRFSNTQVLHLLIKKPQPIQASFEKDIYKASVNEMAPPGTIIEAVAISPRPRSVSYGLSLTSDSIYFNINTFTGVISTARQLTKLDQQLFELEVTEAMNGLRATVQITVEDANDNIPTFTQASYQSSVNESAPIGTVILKISATDNDKGENGCIAYSIPSPQPLPFTIDQYTGELKTSKELDFESSVDTYVFVVRASDWGFPYRRENEVNITVRILNVNDNPPLFEHVSCKGIISHDFPIGQTIITLSAIDIDEMGLVKYEILSGNEQDLFNLNPDSGILSLRRSLSEANVKNVLFSLKIAATDGEIFSESTFVNVTLVRGRTPLRNFNCKDTKVAQTLAENVLNKANTGKSKDKEDYTDLYSVNWQTPQFESFPSEILVREDLPVGSTIIKVNTNDGDAGLNGHILYVISDGNTDSCFNIDMESGHIYVYQPLDHERSNWYLLNVTIYDMGLPPRSSWRLLTVNIEDVNDNSPQFSMESYTAVVPENTVIGTEVIQVTAIDNDLGKNGEISYTLLTHTSVFSMNASTGWVYVSGQLDRESMPDTTLEVEARDKAESGHQKLSVTTLKVYLEDVNDCPPVFIPKIYSCCILEDLPLGTVITWLQTQDPDSGAGGRVKYALVNDYNGTFTVNMESGAIKVTKELDYEKQKFYNLSVIAEDCGPSIQLSSYSFVEVEVFDVNENLDEPYFSEFAVRATVWENARLGTSVVQVMAKDDDRGRDGIIRYSIKAGSGLGWFSIDEETGVIYTSSILDCEIRESYWLTVCAADQGVVPLSASIEVFIQVEDVNDNAPLTTNPIYHPYIMENSPKGVSVVQIQAHDPDVTSSTDRLTYRIKAGNPQNFFTISSKAAQVWTKLLHNYPWRLQEKLCSQIHSFIWRMTNTKCDQQPVYLFCMCKDTFLNLPFFYGLITTTSRKLDREQQAEHFLEVTITDGSGVPRQSTVWVIVHVQDENDNKPEFPQPIYCISLPERDRNKRGEPVYRVFAHDPDQGPNAQLTYSIVDGNEDNKFSIDAKSAVVSSRKTVTAGDCNMLTIKATDNGSPQKWATTQLHIEWIRKPLPPTQALRFTAPSYNFAVAESTRVSESVGVISVLQPETQLWFEITGSYGGFDILRGRRTIVVARPLDAESQSLYNMTVQVTDGTNKASTQVYIKVLDSNDNAPAFSQSTHVVSLPEDTPADTEVLKLRAIDKDERAKLSYSVHGSGDPVSMRMFRIHPGTGVVYTADRLDYEAHTQHILTIMVKDQEFPYYRDLAQITVNVEDANDQNPFFTHTVYDGVVTESASPGTPVVQVTALDRDTGRNGEIVYLFEAGNTGGVFGIDSLSGIISVARELDLTFAGHYALTVRAMDGGTPALSATATVRITISLSDLHRPKFTQLDYQAEIRENAPIGTLVTHVRAVSRSLLVYDIMQGNSEKRFGINCYTGVITTQMSLDFEATTSYALVVQAVSMAGIVSSVTVNIQVMDENDNPPMLKKLCYSGSISEAAPSNSVVLDDDGSPLMIQVTDADRSQNALLVFQIVEDVARLFFTVDSGTGSIRTITSLDYETFSEFHFHVNVRDSGSPQLIMERPAEVVIKVMNINDSPPKFSQDAYESILLLPTYVGVEALRVEAFDPDMSTRTDLIYSLADSRMAFFAIESSSGILMVKNDKLAQDGYRFTVKASAGRYSCTALVTILVREAMESDLLFSQSMYSSSVVENSSNISNVAVVSTTGSRLNEPIKYGLLNAWTHFTICPTSGVIQTTGVTFDREQQEFYELVVEVSREHDPLRVARVNVRVQVEDINDNAPEFVGLPYYAVVQLDAQPGSSIFRASATDLDKGMNGKVFYDLKEEYSHFDINSVTGELTLKRAFVANLSNAEHQVIIFAHDAGYPSLFSAVELLVTVVNKAMPVFDKSYYGVSVREDISLSTPIISINATGPEGQTIIYTIVDGDPLLQFDIGFDNGVISVIYPLDYETISFYKLTVRSTDTLTGARSEVNVDIIVVDVNDNAPVFEKVSYTVTLSENTMIGSVVVQLLAADKDSEKNGVILYQILSEDINRSDYFHIESRSGLVLTGHLLDYEVIQRYQFIVRAVDNGSPAQSSEVMVTVLVNDTNDNPPSFNQPLYEAFVSVLVPRGHFVTCIKASDADISDVDRLRYSILSGDEGMTFTIDSETGVISLSKQFRQGMCSVYILNVSVSDGVFTSPAQVSIRILGANVYSPVFSQRFYVAEVQENAPAGTKVIQVWATDDDSGLFGQIVYSFSSDLAKTQFSIGADGMITTAQPLDRENPLNRDIVLTVMALDGGGRASFCSVRIMVTDENDNAPCFRAKEYRVSIRANIAIGSLVTQIQALDPDAGDNGRISYSLYSEARLPLVDVLEIEPDSGWMVTKASMTYLRGTVLSLFVKATDNGVPAKHSLVSAFIHVLPPDANIPTFTRPKYSFSVSEDTPIGTALGSVCLSPGQMGAFSVINGETMESNQGGTFIVERDTGLLRLVNALDYELVNIYHFKVSATMRQALVESMSVVDLEVKVLDVNDNNPSFETSSYTAMVMEGLPVGTRVIQVHAVDPDWGSNGQVIYMLGLTLNQKDQTSTTAAMFAIDSKTGWISTLGDLDHETCPSYTFSVIASDLGKTVSLSSTASVTVAIADVNDNPPTFDRGYYRGSVTESDAIGEVVSVLSTRDRDTSDQNRIISIHITGGDPKGVFALAAVQGEWKVFVKQPLDREGQDRYRLNITATDGLFITWVIVEVTVMDANDNSPICNQALYEASFPEDIPINNVILNVGATDFDIGSNAEIQYSLYGNGVEDFDMDSKTGELKTASLIDREKTPGYKLIAQATDAGGLFCRSEISLTVLDVNDNAPSFFFTEFLATVFESAASKTLLTRLQASDPDEGLNRRIVYSLVDSANGIFSIEPFSGVVILEKPLDHELQDSYRVRVQASDQAGTAGSLSTQVDLTVLVLDVNDNPPAFQKQDYSVTVPEDVAVGSEVLRVLATSEDIGVNAEIYYSIRTGNELGRFSIDETTGTISVAGELDYEVCKDYFIKVEAVGGGTPPLKTSTMVTIDVMDVNDNAPAFSEDVYNVLISEDAAIGETVTTVVLFHPRLYTASELLAEDMDSQVNGHISYSILRGDRSNQFWLDPVTAVLKVNKALDRETVSSYTLTVQAFDSGSPAMSTAVIVNIEIADINDNTPVFSPANASAVIQLNKPAGTTVLTLSVSDNDSPRNAGPFEFRIVSGNEANEFSLDQNGELCSNKVLDAPREYVLQIQAWDSGEPRLSSSSFVFVHVIGDSLFRLVVFPLEISVVMAADAFPGGFVGKVHVSNGDENNVLSFIQRPQPKSPFTINQHDGKIVALRSLEPGRYFMNVTVSDGLLSETIGVTVQVEQATEEKVQNAVMLRFHNLSPEEFVALYLQDLKKTLWTALAGADPESGAAQIPGLLHVLGIQPVERSSELEVLLAVEAHDGGYVSPGELVLRLGEAQGWLGGALRVVDVVDQSCSGELDCGESVCELSLRLESSSLVTYSTPRVSFASPHFSRTESCTCADGLCPLSLELCEGQPCPSDMQCVRSSPTAPSVCKCLPGTLDHCAGQTSLSFAGNSYIKYRLIHSSKGDGMKLGLRIRTLQSRGVIMYTHAEPCTVLKIKEGHLCFQPDCNNSLDTLDISGWPVNDGSWHSVTLELTRNRMLLVLDDGFVERRRKARAPTRLWPLATEGVLFFGARVPYDGRGARRPQEGFQGCLGAMMLNGNELPLQNKQSRYAEVAALSKVRLGCVLYPDPCLGAPCQNGADCVSLPSGGEMWGKNGLVSFACGCSPQYMGVRCEMEITSCMPTPCMNGGNCRDMGSMCGCPQGLSGPTCNEDVNECEQEECENGGECASTFGAFYCNCTAGFEGPLCGQAVEVADRGGGAAGAEAADRGDGAQADSLSYVGPGEVIGIGVLLLAVLVLLTLLTAFHKRLLRKGPARAQGTAASTETAYALHTVGVGSDSIEFKAIQLGAERHGGLCDNDGVRGPPQILVRPTTYTLPHHLGSPGGSNEGKEARGRALATLSCPPLLTTFHVDPLHMLGAPRRGVAVCSVAPNLPSVLTTCPTDHSPVPVHGPAHSPARKPPWEEDEEDEEDDEDDENEREEREFRALEWEDRDYQADGEERNRAQEPGSPAEETTCFSDSSTSEGRLVRSDSCDDSGEACIQPYPTIPPLPYSDPNQPAPAIPSGLAGSRYKFDNVVLLLPGSVPFFASYTLASIVTVIRLVNNTMDSIKNEACHWETTEWLPDACMPGLESAVSCQARDQPLIPPPPPIPTPPTLSVPPPLLTLSPTRLGSCGYPWGSACRVQAGYSLPKYEGQRDFSPVPSRDECSSPVYEGYRENEERRARKPMPLLPCGIHEGEGRPACCQPSHGCPPLHPPLWAWEERPTAWLRSHPLSSLREPGRLSERHA</sequence>
<feature type="domain" description="Cadherin" evidence="19">
    <location>
        <begin position="1322"/>
        <end position="1422"/>
    </location>
</feature>
<dbReference type="FunFam" id="2.60.40.60:FF:000065">
    <property type="entry name" value="FAT atypical cadherin 1"/>
    <property type="match status" value="1"/>
</dbReference>
<dbReference type="InterPro" id="IPR013320">
    <property type="entry name" value="ConA-like_dom_sf"/>
</dbReference>
<dbReference type="InterPro" id="IPR020894">
    <property type="entry name" value="Cadherin_CS"/>
</dbReference>
<dbReference type="PRINTS" id="PR00205">
    <property type="entry name" value="CADHERIN"/>
</dbReference>
<evidence type="ECO:0000256" key="1">
    <source>
        <dbReference type="ARBA" id="ARBA00004479"/>
    </source>
</evidence>
<feature type="domain" description="Cadherin" evidence="19">
    <location>
        <begin position="472"/>
        <end position="577"/>
    </location>
</feature>
<feature type="domain" description="Cadherin" evidence="19">
    <location>
        <begin position="3518"/>
        <end position="3624"/>
    </location>
</feature>
<dbReference type="FunFam" id="2.60.40.60:FF:000052">
    <property type="entry name" value="FAT atypical cadherin 1"/>
    <property type="match status" value="1"/>
</dbReference>
<feature type="compositionally biased region" description="Basic and acidic residues" evidence="14">
    <location>
        <begin position="4447"/>
        <end position="4472"/>
    </location>
</feature>
<feature type="transmembrane region" description="Helical" evidence="15">
    <location>
        <begin position="4253"/>
        <end position="4273"/>
    </location>
</feature>
<dbReference type="Gene3D" id="2.60.40.60">
    <property type="entry name" value="Cadherins"/>
    <property type="match status" value="33"/>
</dbReference>
<dbReference type="PANTHER" id="PTHR24026">
    <property type="entry name" value="FAT ATYPICAL CADHERIN-RELATED"/>
    <property type="match status" value="1"/>
</dbReference>
<dbReference type="FunFam" id="2.60.40.60:FF:000058">
    <property type="entry name" value="FAT atypical cadherin 3"/>
    <property type="match status" value="1"/>
</dbReference>
<feature type="domain" description="Cadherin" evidence="19">
    <location>
        <begin position="3189"/>
        <end position="3294"/>
    </location>
</feature>
<feature type="domain" description="Cadherin" evidence="19">
    <location>
        <begin position="2448"/>
        <end position="2549"/>
    </location>
</feature>
<dbReference type="PROSITE" id="PS50268">
    <property type="entry name" value="CADHERIN_2"/>
    <property type="match status" value="32"/>
</dbReference>
<reference evidence="20" key="1">
    <citation type="submission" date="2023-03" db="EMBL/GenBank/DDBJ databases">
        <title>Electrophorus voltai genome.</title>
        <authorList>
            <person name="Bian C."/>
        </authorList>
    </citation>
    <scope>NUCLEOTIDE SEQUENCE</scope>
    <source>
        <strain evidence="20">CB-2022</strain>
        <tissue evidence="20">Muscle</tissue>
    </source>
</reference>
<feature type="domain" description="Cadherin" evidence="19">
    <location>
        <begin position="1823"/>
        <end position="1936"/>
    </location>
</feature>
<dbReference type="SMART" id="SM00181">
    <property type="entry name" value="EGF"/>
    <property type="match status" value="4"/>
</dbReference>
<keyword evidence="21" id="KW-1185">Reference proteome</keyword>
<dbReference type="FunFam" id="2.60.40.60:FF:000053">
    <property type="entry name" value="FAT atypical cadherin 3"/>
    <property type="match status" value="1"/>
</dbReference>
<dbReference type="InterPro" id="IPR015919">
    <property type="entry name" value="Cadherin-like_sf"/>
</dbReference>
<feature type="domain" description="Cadherin" evidence="19">
    <location>
        <begin position="2762"/>
        <end position="2867"/>
    </location>
</feature>
<dbReference type="FunFam" id="2.60.40.60:FF:000035">
    <property type="entry name" value="Protocadherin Fat 3"/>
    <property type="match status" value="1"/>
</dbReference>
<feature type="domain" description="Cadherin" evidence="19">
    <location>
        <begin position="2341"/>
        <end position="2447"/>
    </location>
</feature>
<feature type="region of interest" description="Disordered" evidence="14">
    <location>
        <begin position="4662"/>
        <end position="4688"/>
    </location>
</feature>
<dbReference type="Proteomes" id="UP001239994">
    <property type="component" value="Unassembled WGS sequence"/>
</dbReference>
<dbReference type="FunFam" id="2.60.40.60:FF:000061">
    <property type="entry name" value="FAT atypical cadherin 3"/>
    <property type="match status" value="2"/>
</dbReference>
<evidence type="ECO:0000256" key="3">
    <source>
        <dbReference type="ARBA" id="ARBA00022692"/>
    </source>
</evidence>
<dbReference type="SMART" id="SM00112">
    <property type="entry name" value="CA"/>
    <property type="match status" value="34"/>
</dbReference>
<evidence type="ECO:0000256" key="13">
    <source>
        <dbReference type="PROSITE-ProRule" id="PRU00076"/>
    </source>
</evidence>
<feature type="domain" description="Cadherin" evidence="19">
    <location>
        <begin position="1514"/>
        <end position="1619"/>
    </location>
</feature>
<keyword evidence="3 15" id="KW-0812">Transmembrane</keyword>
<feature type="domain" description="Cadherin" evidence="19">
    <location>
        <begin position="2138"/>
        <end position="2239"/>
    </location>
</feature>
<dbReference type="FunFam" id="2.60.40.60:FF:000084">
    <property type="entry name" value="FAT atypical cadherin 3"/>
    <property type="match status" value="1"/>
</dbReference>
<dbReference type="SMART" id="SM00282">
    <property type="entry name" value="LamG"/>
    <property type="match status" value="1"/>
</dbReference>
<feature type="compositionally biased region" description="Acidic residues" evidence="14">
    <location>
        <begin position="4431"/>
        <end position="4446"/>
    </location>
</feature>
<feature type="compositionally biased region" description="Polar residues" evidence="14">
    <location>
        <begin position="4483"/>
        <end position="4492"/>
    </location>
</feature>
<dbReference type="SUPFAM" id="SSF49899">
    <property type="entry name" value="Concanavalin A-like lectins/glucanases"/>
    <property type="match status" value="1"/>
</dbReference>
<dbReference type="FunFam" id="2.60.40.60:FF:000039">
    <property type="entry name" value="FAT atypical cadherin 3"/>
    <property type="match status" value="1"/>
</dbReference>
<dbReference type="CDD" id="cd00054">
    <property type="entry name" value="EGF_CA"/>
    <property type="match status" value="3"/>
</dbReference>
<evidence type="ECO:0000313" key="21">
    <source>
        <dbReference type="Proteomes" id="UP001239994"/>
    </source>
</evidence>
<dbReference type="FunFam" id="2.60.40.60:FF:000013">
    <property type="entry name" value="Cadherin EGF LAG seven-pass G-type receptor"/>
    <property type="match status" value="3"/>
</dbReference>
<dbReference type="PROSITE" id="PS50025">
    <property type="entry name" value="LAM_G_DOMAIN"/>
    <property type="match status" value="1"/>
</dbReference>
<evidence type="ECO:0000256" key="11">
    <source>
        <dbReference type="ARBA" id="ARBA00023180"/>
    </source>
</evidence>
<evidence type="ECO:0000313" key="20">
    <source>
        <dbReference type="EMBL" id="KAK1800405.1"/>
    </source>
</evidence>
<dbReference type="PROSITE" id="PS00022">
    <property type="entry name" value="EGF_1"/>
    <property type="match status" value="3"/>
</dbReference>
<feature type="domain" description="EGF-like" evidence="18">
    <location>
        <begin position="4095"/>
        <end position="4142"/>
    </location>
</feature>
<keyword evidence="8 15" id="KW-1133">Transmembrane helix</keyword>
<keyword evidence="7" id="KW-0130">Cell adhesion</keyword>
<feature type="domain" description="Cadherin" evidence="19">
    <location>
        <begin position="1418"/>
        <end position="1513"/>
    </location>
</feature>
<dbReference type="FunFam" id="2.60.40.60:FF:000059">
    <property type="entry name" value="FAT atypical cadherin 3"/>
    <property type="match status" value="1"/>
</dbReference>
<dbReference type="FunFam" id="2.60.40.60:FF:000064">
    <property type="entry name" value="FAT atypical cadherin 1"/>
    <property type="match status" value="1"/>
</dbReference>
<feature type="transmembrane region" description="Helical" evidence="15">
    <location>
        <begin position="4544"/>
        <end position="4570"/>
    </location>
</feature>
<feature type="disulfide bond" evidence="13">
    <location>
        <begin position="4168"/>
        <end position="4177"/>
    </location>
</feature>
<feature type="domain" description="Cadherin" evidence="19">
    <location>
        <begin position="1146"/>
        <end position="1309"/>
    </location>
</feature>
<feature type="region of interest" description="Disordered" evidence="14">
    <location>
        <begin position="4343"/>
        <end position="4362"/>
    </location>
</feature>
<comment type="caution">
    <text evidence="20">The sequence shown here is derived from an EMBL/GenBank/DDBJ whole genome shotgun (WGS) entry which is preliminary data.</text>
</comment>
<feature type="domain" description="Cadherin" evidence="19">
    <location>
        <begin position="2240"/>
        <end position="2340"/>
    </location>
</feature>
<feature type="domain" description="Cadherin" evidence="19">
    <location>
        <begin position="159"/>
        <end position="266"/>
    </location>
</feature>
<dbReference type="InterPro" id="IPR000742">
    <property type="entry name" value="EGF"/>
</dbReference>
<feature type="domain" description="Cadherin" evidence="19">
    <location>
        <begin position="2550"/>
        <end position="2653"/>
    </location>
</feature>
<dbReference type="FunFam" id="2.60.40.60:FF:000032">
    <property type="entry name" value="FAT atypical cadherin 1"/>
    <property type="match status" value="1"/>
</dbReference>
<dbReference type="FunFam" id="2.60.40.60:FF:000165">
    <property type="entry name" value="FAT atypical cadherin 3"/>
    <property type="match status" value="1"/>
</dbReference>
<dbReference type="FunFam" id="2.60.40.60:FF:000033">
    <property type="entry name" value="FAT atypical cadherin 1"/>
    <property type="match status" value="1"/>
</dbReference>
<dbReference type="FunFam" id="2.60.40.60:FF:000067">
    <property type="entry name" value="FAT atypical cadherin 1"/>
    <property type="match status" value="1"/>
</dbReference>
<evidence type="ECO:0000256" key="12">
    <source>
        <dbReference type="PROSITE-ProRule" id="PRU00043"/>
    </source>
</evidence>
<dbReference type="FunFam" id="2.60.40.60:FF:000026">
    <property type="entry name" value="FAT atypical cadherin 1"/>
    <property type="match status" value="2"/>
</dbReference>
<feature type="domain" description="Cadherin" evidence="19">
    <location>
        <begin position="1041"/>
        <end position="1145"/>
    </location>
</feature>
<dbReference type="PROSITE" id="PS50026">
    <property type="entry name" value="EGF_3"/>
    <property type="match status" value="3"/>
</dbReference>
<dbReference type="SUPFAM" id="SSF57196">
    <property type="entry name" value="EGF/Laminin"/>
    <property type="match status" value="2"/>
</dbReference>
<dbReference type="FunFam" id="2.60.40.60:FF:000024">
    <property type="entry name" value="FAT atypical cadherin 3"/>
    <property type="match status" value="1"/>
</dbReference>
<keyword evidence="11" id="KW-0325">Glycoprotein</keyword>
<keyword evidence="9 15" id="KW-0472">Membrane</keyword>
<feature type="disulfide bond" evidence="13">
    <location>
        <begin position="4206"/>
        <end position="4215"/>
    </location>
</feature>
<feature type="disulfide bond" evidence="13">
    <location>
        <begin position="4132"/>
        <end position="4141"/>
    </location>
</feature>
<dbReference type="PROSITE" id="PS00232">
    <property type="entry name" value="CADHERIN_1"/>
    <property type="match status" value="14"/>
</dbReference>
<feature type="signal peptide" evidence="16">
    <location>
        <begin position="1"/>
        <end position="31"/>
    </location>
</feature>
<keyword evidence="10 13" id="KW-1015">Disulfide bond</keyword>